<dbReference type="AlphaFoldDB" id="A0AAV3A593"/>
<reference evidence="1" key="1">
    <citation type="thesis" date="2020" institute="ProQuest LLC" country="789 East Eisenhower Parkway, Ann Arbor, MI, USA">
        <title>Comparative Genomics and Chromosome Evolution.</title>
        <authorList>
            <person name="Mudd A.B."/>
        </authorList>
    </citation>
    <scope>NUCLEOTIDE SEQUENCE</scope>
    <source>
        <strain evidence="1">1538</strain>
        <tissue evidence="1">Blood</tissue>
    </source>
</reference>
<dbReference type="Proteomes" id="UP001181693">
    <property type="component" value="Unassembled WGS sequence"/>
</dbReference>
<evidence type="ECO:0000313" key="1">
    <source>
        <dbReference type="EMBL" id="DBA21612.1"/>
    </source>
</evidence>
<gene>
    <name evidence="1" type="ORF">GDO54_018222</name>
</gene>
<comment type="caution">
    <text evidence="1">The sequence shown here is derived from an EMBL/GenBank/DDBJ whole genome shotgun (WGS) entry which is preliminary data.</text>
</comment>
<evidence type="ECO:0000313" key="2">
    <source>
        <dbReference type="Proteomes" id="UP001181693"/>
    </source>
</evidence>
<organism evidence="1 2">
    <name type="scientific">Pyxicephalus adspersus</name>
    <name type="common">African bullfrog</name>
    <dbReference type="NCBI Taxonomy" id="30357"/>
    <lineage>
        <taxon>Eukaryota</taxon>
        <taxon>Metazoa</taxon>
        <taxon>Chordata</taxon>
        <taxon>Craniata</taxon>
        <taxon>Vertebrata</taxon>
        <taxon>Euteleostomi</taxon>
        <taxon>Amphibia</taxon>
        <taxon>Batrachia</taxon>
        <taxon>Anura</taxon>
        <taxon>Neobatrachia</taxon>
        <taxon>Ranoidea</taxon>
        <taxon>Pyxicephalidae</taxon>
        <taxon>Pyxicephalinae</taxon>
        <taxon>Pyxicephalus</taxon>
    </lineage>
</organism>
<dbReference type="EMBL" id="DYDO01000007">
    <property type="protein sequence ID" value="DBA21612.1"/>
    <property type="molecule type" value="Genomic_DNA"/>
</dbReference>
<proteinExistence type="predicted"/>
<protein>
    <submittedName>
        <fullName evidence="1">Uncharacterized protein</fullName>
    </submittedName>
</protein>
<accession>A0AAV3A593</accession>
<name>A0AAV3A593_PYXAD</name>
<sequence length="98" mass="10879">MSLQCRGSKNSPYTASCCFFSNILLKKKKEERYPYNGLSNFQRYNSSSLIVLATKIPIEDDKITVAAMTNCSLSTLTSIDTLLLGPLLLDIINRVLGL</sequence>
<keyword evidence="2" id="KW-1185">Reference proteome</keyword>